<dbReference type="InterPro" id="IPR011060">
    <property type="entry name" value="RibuloseP-bd_barrel"/>
</dbReference>
<dbReference type="CDD" id="cd04732">
    <property type="entry name" value="HisA"/>
    <property type="match status" value="1"/>
</dbReference>
<evidence type="ECO:0000256" key="6">
    <source>
        <dbReference type="ARBA" id="ARBA00018464"/>
    </source>
</evidence>
<dbReference type="PANTHER" id="PTHR43090:SF2">
    <property type="entry name" value="1-(5-PHOSPHORIBOSYL)-5-[(5-PHOSPHORIBOSYLAMINO)METHYLIDENEAMINO] IMIDAZOLE-4-CARBOXAMIDE ISOMERASE"/>
    <property type="match status" value="1"/>
</dbReference>
<evidence type="ECO:0000256" key="12">
    <source>
        <dbReference type="RuleBase" id="RU003657"/>
    </source>
</evidence>
<dbReference type="AlphaFoldDB" id="A0A5E4LSC7"/>
<dbReference type="EMBL" id="CABMJJ010000009">
    <property type="protein sequence ID" value="VVC04048.1"/>
    <property type="molecule type" value="Genomic_DNA"/>
</dbReference>
<reference evidence="14 15" key="1">
    <citation type="submission" date="2019-08" db="EMBL/GenBank/DDBJ databases">
        <authorList>
            <person name="Vazquez-Campos X."/>
        </authorList>
    </citation>
    <scope>NUCLEOTIDE SEQUENCE [LARGE SCALE GENOMIC DNA]</scope>
    <source>
        <strain evidence="14">LFW-283_2</strain>
    </source>
</reference>
<dbReference type="GO" id="GO:0003949">
    <property type="term" value="F:1-(5-phosphoribosyl)-5-[(5-phosphoribosylamino)methylideneamino]imidazole-4-carboxamide isomerase activity"/>
    <property type="evidence" value="ECO:0007669"/>
    <property type="project" value="UniProtKB-UniRule"/>
</dbReference>
<organism evidence="14 15">
    <name type="scientific">Candidatus Bilamarchaeum dharawalense</name>
    <dbReference type="NCBI Taxonomy" id="2885759"/>
    <lineage>
        <taxon>Archaea</taxon>
        <taxon>Candidatus Micrarchaeota</taxon>
        <taxon>Candidatus Micrarchaeia</taxon>
        <taxon>Candidatus Anstonellales</taxon>
        <taxon>Candidatus Bilamarchaeaceae</taxon>
        <taxon>Candidatus Bilamarchaeum</taxon>
    </lineage>
</organism>
<dbReference type="NCBIfam" id="TIGR00007">
    <property type="entry name" value="1-(5-phosphoribosyl)-5-[(5-phosphoribosylamino)methylideneamino]imidazole-4-carboxamide isomerase"/>
    <property type="match status" value="1"/>
</dbReference>
<dbReference type="GO" id="GO:0000105">
    <property type="term" value="P:L-histidine biosynthetic process"/>
    <property type="evidence" value="ECO:0007669"/>
    <property type="project" value="UniProtKB-UniRule"/>
</dbReference>
<comment type="catalytic activity">
    <reaction evidence="1 11 13">
        <text>1-(5-phospho-beta-D-ribosyl)-5-[(5-phospho-beta-D-ribosylamino)methylideneamino]imidazole-4-carboxamide = 5-[(5-phospho-1-deoxy-D-ribulos-1-ylimino)methylamino]-1-(5-phospho-beta-D-ribosyl)imidazole-4-carboxamide</text>
        <dbReference type="Rhea" id="RHEA:15469"/>
        <dbReference type="ChEBI" id="CHEBI:58435"/>
        <dbReference type="ChEBI" id="CHEBI:58525"/>
        <dbReference type="EC" id="5.3.1.16"/>
    </reaction>
</comment>
<evidence type="ECO:0000313" key="14">
    <source>
        <dbReference type="EMBL" id="VVC04048.1"/>
    </source>
</evidence>
<evidence type="ECO:0000256" key="11">
    <source>
        <dbReference type="HAMAP-Rule" id="MF_01014"/>
    </source>
</evidence>
<evidence type="ECO:0000256" key="13">
    <source>
        <dbReference type="RuleBase" id="RU003658"/>
    </source>
</evidence>
<evidence type="ECO:0000256" key="1">
    <source>
        <dbReference type="ARBA" id="ARBA00000901"/>
    </source>
</evidence>
<proteinExistence type="inferred from homology"/>
<dbReference type="GO" id="GO:0000162">
    <property type="term" value="P:L-tryptophan biosynthetic process"/>
    <property type="evidence" value="ECO:0007669"/>
    <property type="project" value="TreeGrafter"/>
</dbReference>
<dbReference type="SUPFAM" id="SSF51366">
    <property type="entry name" value="Ribulose-phoshate binding barrel"/>
    <property type="match status" value="1"/>
</dbReference>
<dbReference type="HAMAP" id="MF_01014">
    <property type="entry name" value="HisA"/>
    <property type="match status" value="1"/>
</dbReference>
<dbReference type="InterPro" id="IPR044524">
    <property type="entry name" value="Isoase_HisA-like"/>
</dbReference>
<evidence type="ECO:0000313" key="15">
    <source>
        <dbReference type="Proteomes" id="UP000789941"/>
    </source>
</evidence>
<keyword evidence="10 11" id="KW-0413">Isomerase</keyword>
<protein>
    <recommendedName>
        <fullName evidence="6 11">1-(5-phosphoribosyl)-5-[(5-phosphoribosylamino)methylideneamino] imidazole-4-carboxamide isomerase</fullName>
        <ecNumber evidence="5 11">5.3.1.16</ecNumber>
    </recommendedName>
    <alternativeName>
        <fullName evidence="11">Phosphoribosylformimino-5-aminoimidazole carboxamide ribotide isomerase</fullName>
    </alternativeName>
</protein>
<keyword evidence="7 11" id="KW-0963">Cytoplasm</keyword>
<evidence type="ECO:0000256" key="2">
    <source>
        <dbReference type="ARBA" id="ARBA00004496"/>
    </source>
</evidence>
<dbReference type="InterPro" id="IPR023016">
    <property type="entry name" value="HisA/PriA"/>
</dbReference>
<dbReference type="Proteomes" id="UP000789941">
    <property type="component" value="Unassembled WGS sequence"/>
</dbReference>
<comment type="pathway">
    <text evidence="3 11 13">Amino-acid biosynthesis; L-histidine biosynthesis; L-histidine from 5-phospho-alpha-D-ribose 1-diphosphate: step 4/9.</text>
</comment>
<dbReference type="UniPathway" id="UPA00031">
    <property type="reaction ID" value="UER00009"/>
</dbReference>
<comment type="subcellular location">
    <subcellularLocation>
        <location evidence="2 11 13">Cytoplasm</location>
    </subcellularLocation>
</comment>
<comment type="similarity">
    <text evidence="4 11 12">Belongs to the HisA/HisF family.</text>
</comment>
<dbReference type="GO" id="GO:0016829">
    <property type="term" value="F:lyase activity"/>
    <property type="evidence" value="ECO:0007669"/>
    <property type="project" value="UniProtKB-KW"/>
</dbReference>
<evidence type="ECO:0000256" key="3">
    <source>
        <dbReference type="ARBA" id="ARBA00005133"/>
    </source>
</evidence>
<dbReference type="FunFam" id="3.20.20.70:FF:000009">
    <property type="entry name" value="1-(5-phosphoribosyl)-5-[(5-phosphoribosylamino)methylideneamino] imidazole-4-carboxamide isomerase"/>
    <property type="match status" value="1"/>
</dbReference>
<dbReference type="PANTHER" id="PTHR43090">
    <property type="entry name" value="1-(5-PHOSPHORIBOSYL)-5-[(5-PHOSPHORIBOSYLAMINO)METHYLIDENEAMINO] IMIDAZOLE-4-CARBOXAMIDE ISOMERASE"/>
    <property type="match status" value="1"/>
</dbReference>
<dbReference type="InterPro" id="IPR006063">
    <property type="entry name" value="HisA_bact_arch"/>
</dbReference>
<dbReference type="Gene3D" id="3.20.20.70">
    <property type="entry name" value="Aldolase class I"/>
    <property type="match status" value="1"/>
</dbReference>
<keyword evidence="9 11" id="KW-0368">Histidine biosynthesis</keyword>
<evidence type="ECO:0000256" key="5">
    <source>
        <dbReference type="ARBA" id="ARBA00012550"/>
    </source>
</evidence>
<accession>A0A5E4LSC7</accession>
<keyword evidence="14" id="KW-0456">Lyase</keyword>
<sequence>MIIIPAIDLMNGKCVRLIRGEQDKKITYKKTAMEVAEEYESMGVRLIHVVDMDGAFTGKMKNLDIIRSLAKKFPIQVGGGVRSESAIKQLLENGVEKVILGTLLFKNQDEAAQLKKKYFGKLIGSFDFKDGKLSYAGWTKTSRLKFSDLVSGLSEIVVTDISRDGTYRGPNLDLLKSIMQKTNSKLIAAGGVLDIPDLFELRKINVYGAIVGRAFLEGKIRLRDGYLMEGEDADVV</sequence>
<dbReference type="EC" id="5.3.1.16" evidence="5 11"/>
<dbReference type="InterPro" id="IPR013785">
    <property type="entry name" value="Aldolase_TIM"/>
</dbReference>
<comment type="caution">
    <text evidence="14">The sequence shown here is derived from an EMBL/GenBank/DDBJ whole genome shotgun (WGS) entry which is preliminary data.</text>
</comment>
<evidence type="ECO:0000256" key="8">
    <source>
        <dbReference type="ARBA" id="ARBA00022605"/>
    </source>
</evidence>
<dbReference type="InterPro" id="IPR006062">
    <property type="entry name" value="His_biosynth"/>
</dbReference>
<feature type="active site" description="Proton donor" evidence="11">
    <location>
        <position position="127"/>
    </location>
</feature>
<evidence type="ECO:0000256" key="10">
    <source>
        <dbReference type="ARBA" id="ARBA00023235"/>
    </source>
</evidence>
<gene>
    <name evidence="14" type="primary">hisF_2</name>
    <name evidence="11" type="synonym">hisA</name>
    <name evidence="14" type="ORF">LFW2832_00700</name>
</gene>
<dbReference type="Pfam" id="PF00977">
    <property type="entry name" value="His_biosynth"/>
    <property type="match status" value="1"/>
</dbReference>
<feature type="active site" description="Proton acceptor" evidence="11">
    <location>
        <position position="8"/>
    </location>
</feature>
<evidence type="ECO:0000256" key="9">
    <source>
        <dbReference type="ARBA" id="ARBA00023102"/>
    </source>
</evidence>
<name>A0A5E4LSC7_9ARCH</name>
<evidence type="ECO:0000256" key="7">
    <source>
        <dbReference type="ARBA" id="ARBA00022490"/>
    </source>
</evidence>
<dbReference type="GO" id="GO:0005737">
    <property type="term" value="C:cytoplasm"/>
    <property type="evidence" value="ECO:0007669"/>
    <property type="project" value="UniProtKB-SubCell"/>
</dbReference>
<keyword evidence="8 11" id="KW-0028">Amino-acid biosynthesis</keyword>
<evidence type="ECO:0000256" key="4">
    <source>
        <dbReference type="ARBA" id="ARBA00009667"/>
    </source>
</evidence>